<feature type="transmembrane region" description="Helical" evidence="1">
    <location>
        <begin position="34"/>
        <end position="55"/>
    </location>
</feature>
<evidence type="ECO:0000256" key="1">
    <source>
        <dbReference type="SAM" id="Phobius"/>
    </source>
</evidence>
<reference evidence="3" key="1">
    <citation type="submission" date="2020-02" db="EMBL/GenBank/DDBJ databases">
        <authorList>
            <person name="Meier V. D."/>
        </authorList>
    </citation>
    <scope>NUCLEOTIDE SEQUENCE</scope>
    <source>
        <strain evidence="3">AVDCRST_MAG41</strain>
    </source>
</reference>
<feature type="domain" description="DUF58" evidence="2">
    <location>
        <begin position="200"/>
        <end position="360"/>
    </location>
</feature>
<keyword evidence="1" id="KW-1133">Transmembrane helix</keyword>
<dbReference type="EMBL" id="CADCTP010000002">
    <property type="protein sequence ID" value="CAA9211900.1"/>
    <property type="molecule type" value="Genomic_DNA"/>
</dbReference>
<feature type="transmembrane region" description="Helical" evidence="1">
    <location>
        <begin position="12"/>
        <end position="29"/>
    </location>
</feature>
<dbReference type="AlphaFoldDB" id="A0A6J4H1X4"/>
<keyword evidence="1" id="KW-0472">Membrane</keyword>
<protein>
    <recommendedName>
        <fullName evidence="2">DUF58 domain-containing protein</fullName>
    </recommendedName>
</protein>
<dbReference type="InterPro" id="IPR002881">
    <property type="entry name" value="DUF58"/>
</dbReference>
<sequence>MSGPGWRPTAALVRAVGLGGALLLAAVLLRRVDLVVLAAPLLLGAVLGLAGRPYAAPALAIRIPADALLEGGRAELAATVTAADRIDVAVVELPLPAGLTPDSGAAVVRAVPVGPGVPVPVPLSVRATRWGRHPVGPAVLRATGAYGLLSWPPVRTEVASVTTWPLRDGFGASDTVPRAEGLVGGHRSRLPGEGGELAGVRPFAVGDRLRRVNWRVTARTGALHVTSTYSDRDTEVLLVLDSTQDLGRPPENSLDTGVRAAAAVAEHYLRAGDRVALVDLARPYRSVPARNGRSHLVRLLDVLVDARALRSDTPGPTVTDVVAPAAADALVVLLSPLATASSLTAVAALARSGRSVVAVDTLPDGLRPDPRGDWTELAFRLWRLRRDADLGRLAELGVPVVPWRGAGSLDAVLRDAGRAARTAR</sequence>
<keyword evidence="1" id="KW-0812">Transmembrane</keyword>
<evidence type="ECO:0000259" key="2">
    <source>
        <dbReference type="Pfam" id="PF01882"/>
    </source>
</evidence>
<evidence type="ECO:0000313" key="3">
    <source>
        <dbReference type="EMBL" id="CAA9211900.1"/>
    </source>
</evidence>
<accession>A0A6J4H1X4</accession>
<gene>
    <name evidence="3" type="ORF">AVDCRST_MAG41-29</name>
</gene>
<organism evidence="3">
    <name type="scientific">uncultured Mycobacteriales bacterium</name>
    <dbReference type="NCBI Taxonomy" id="581187"/>
    <lineage>
        <taxon>Bacteria</taxon>
        <taxon>Bacillati</taxon>
        <taxon>Actinomycetota</taxon>
        <taxon>Actinomycetes</taxon>
        <taxon>Mycobacteriales</taxon>
        <taxon>environmental samples</taxon>
    </lineage>
</organism>
<dbReference type="PANTHER" id="PTHR33608:SF14">
    <property type="entry name" value="POSSIBLE CONSERVED SECRETED PROTEIN"/>
    <property type="match status" value="1"/>
</dbReference>
<proteinExistence type="predicted"/>
<dbReference type="PANTHER" id="PTHR33608">
    <property type="entry name" value="BLL2464 PROTEIN"/>
    <property type="match status" value="1"/>
</dbReference>
<dbReference type="Pfam" id="PF01882">
    <property type="entry name" value="DUF58"/>
    <property type="match status" value="1"/>
</dbReference>
<name>A0A6J4H1X4_9ACTN</name>